<protein>
    <recommendedName>
        <fullName evidence="5">Ig-like domain-containing protein</fullName>
    </recommendedName>
</protein>
<keyword evidence="4" id="KW-0732">Signal</keyword>
<dbReference type="AlphaFoldDB" id="A0A7J7K0I2"/>
<keyword evidence="1" id="KW-0677">Repeat</keyword>
<reference evidence="6" key="1">
    <citation type="submission" date="2020-06" db="EMBL/GenBank/DDBJ databases">
        <title>Draft genome of Bugula neritina, a colonial animal packing powerful symbionts and potential medicines.</title>
        <authorList>
            <person name="Rayko M."/>
        </authorList>
    </citation>
    <scope>NUCLEOTIDE SEQUENCE [LARGE SCALE GENOMIC DNA]</scope>
    <source>
        <strain evidence="6">Kwan_BN1</strain>
    </source>
</reference>
<evidence type="ECO:0000313" key="6">
    <source>
        <dbReference type="EMBL" id="KAF6031703.1"/>
    </source>
</evidence>
<keyword evidence="3" id="KW-0393">Immunoglobulin domain</keyword>
<comment type="caution">
    <text evidence="6">The sequence shown here is derived from an EMBL/GenBank/DDBJ whole genome shotgun (WGS) entry which is preliminary data.</text>
</comment>
<evidence type="ECO:0000256" key="2">
    <source>
        <dbReference type="ARBA" id="ARBA00023157"/>
    </source>
</evidence>
<dbReference type="InterPro" id="IPR051170">
    <property type="entry name" value="Neural/epithelial_adhesion"/>
</dbReference>
<keyword evidence="2" id="KW-1015">Disulfide bond</keyword>
<gene>
    <name evidence="6" type="ORF">EB796_009997</name>
</gene>
<dbReference type="InterPro" id="IPR036179">
    <property type="entry name" value="Ig-like_dom_sf"/>
</dbReference>
<sequence>MSKPKVEVWLFGFLISQLLVLGVTALENVYYDMADITTTATFNAESKTYDISPTTPFNITCFYVNADFTYEYAEVKWSSGSPTSFSYIFNNGQTEPGFQASPWRIPQNSPENGSVSLTVDQLPSSYYSNSDSPKIWFKCEVLTVNRDIDDNLIQSHISHSIEISIVVPLQFVDGETDLTVNEGSDVELTCEVTGHPAPRFQWVRKDGLALPLSANREWTTVYRDMADIKATVPFNQQSQKYEIQADSPFNVTCFYENVNTSLTHAKVQWTAVSQNDLFLLHFNGETFPGIKALPNRIPSTQDLSNGVITLLVDSVLPIYQHSNFAAKITYRCSVITVAVKSDGNYLETHTNRSLEISVSIPMSTTTQEPAEQFIVKQNITSLLKVQASLIFFLASLASFI</sequence>
<dbReference type="PANTHER" id="PTHR12231:SF253">
    <property type="entry name" value="DPR-INTERACTING PROTEIN ETA, ISOFORM B-RELATED"/>
    <property type="match status" value="1"/>
</dbReference>
<proteinExistence type="predicted"/>
<feature type="chain" id="PRO_5029763332" description="Ig-like domain-containing protein" evidence="4">
    <location>
        <begin position="26"/>
        <end position="400"/>
    </location>
</feature>
<evidence type="ECO:0000259" key="5">
    <source>
        <dbReference type="PROSITE" id="PS50835"/>
    </source>
</evidence>
<dbReference type="Gene3D" id="2.60.40.10">
    <property type="entry name" value="Immunoglobulins"/>
    <property type="match status" value="1"/>
</dbReference>
<organism evidence="6 7">
    <name type="scientific">Bugula neritina</name>
    <name type="common">Brown bryozoan</name>
    <name type="synonym">Sertularia neritina</name>
    <dbReference type="NCBI Taxonomy" id="10212"/>
    <lineage>
        <taxon>Eukaryota</taxon>
        <taxon>Metazoa</taxon>
        <taxon>Spiralia</taxon>
        <taxon>Lophotrochozoa</taxon>
        <taxon>Bryozoa</taxon>
        <taxon>Gymnolaemata</taxon>
        <taxon>Cheilostomatida</taxon>
        <taxon>Flustrina</taxon>
        <taxon>Buguloidea</taxon>
        <taxon>Bugulidae</taxon>
        <taxon>Bugula</taxon>
    </lineage>
</organism>
<evidence type="ECO:0000313" key="7">
    <source>
        <dbReference type="Proteomes" id="UP000593567"/>
    </source>
</evidence>
<evidence type="ECO:0000256" key="1">
    <source>
        <dbReference type="ARBA" id="ARBA00022737"/>
    </source>
</evidence>
<name>A0A7J7K0I2_BUGNE</name>
<evidence type="ECO:0000256" key="3">
    <source>
        <dbReference type="ARBA" id="ARBA00023319"/>
    </source>
</evidence>
<accession>A0A7J7K0I2</accession>
<dbReference type="InterPro" id="IPR007110">
    <property type="entry name" value="Ig-like_dom"/>
</dbReference>
<feature type="domain" description="Ig-like" evidence="5">
    <location>
        <begin position="168"/>
        <end position="263"/>
    </location>
</feature>
<evidence type="ECO:0000256" key="4">
    <source>
        <dbReference type="SAM" id="SignalP"/>
    </source>
</evidence>
<dbReference type="SUPFAM" id="SSF48726">
    <property type="entry name" value="Immunoglobulin"/>
    <property type="match status" value="1"/>
</dbReference>
<dbReference type="InterPro" id="IPR013783">
    <property type="entry name" value="Ig-like_fold"/>
</dbReference>
<feature type="signal peptide" evidence="4">
    <location>
        <begin position="1"/>
        <end position="25"/>
    </location>
</feature>
<dbReference type="EMBL" id="VXIV02001577">
    <property type="protein sequence ID" value="KAF6031703.1"/>
    <property type="molecule type" value="Genomic_DNA"/>
</dbReference>
<dbReference type="OrthoDB" id="10012075at2759"/>
<keyword evidence="7" id="KW-1185">Reference proteome</keyword>
<dbReference type="Pfam" id="PF13927">
    <property type="entry name" value="Ig_3"/>
    <property type="match status" value="1"/>
</dbReference>
<dbReference type="PANTHER" id="PTHR12231">
    <property type="entry name" value="CTX-RELATED TYPE I TRANSMEMBRANE PROTEIN"/>
    <property type="match status" value="1"/>
</dbReference>
<dbReference type="Proteomes" id="UP000593567">
    <property type="component" value="Unassembled WGS sequence"/>
</dbReference>
<dbReference type="PROSITE" id="PS50835">
    <property type="entry name" value="IG_LIKE"/>
    <property type="match status" value="1"/>
</dbReference>